<comment type="caution">
    <text evidence="1">The sequence shown here is derived from an EMBL/GenBank/DDBJ whole genome shotgun (WGS) entry which is preliminary data.</text>
</comment>
<evidence type="ECO:0000313" key="1">
    <source>
        <dbReference type="EMBL" id="MDQ0377930.1"/>
    </source>
</evidence>
<reference evidence="1 2" key="1">
    <citation type="submission" date="2023-07" db="EMBL/GenBank/DDBJ databases">
        <title>Sequencing the genomes of 1000 actinobacteria strains.</title>
        <authorList>
            <person name="Klenk H.-P."/>
        </authorList>
    </citation>
    <scope>NUCLEOTIDE SEQUENCE [LARGE SCALE GENOMIC DNA]</scope>
    <source>
        <strain evidence="1 2">DSM 45805</strain>
    </source>
</reference>
<sequence length="69" mass="7919">MTPRHRVAGPVAAAIRAVRALVDAVRVDPQSGLSWRALRQLEQRRATADYQQAIEDAIRAEERRRSRWL</sequence>
<organism evidence="1 2">
    <name type="scientific">Amycolatopsis thermophila</name>
    <dbReference type="NCBI Taxonomy" id="206084"/>
    <lineage>
        <taxon>Bacteria</taxon>
        <taxon>Bacillati</taxon>
        <taxon>Actinomycetota</taxon>
        <taxon>Actinomycetes</taxon>
        <taxon>Pseudonocardiales</taxon>
        <taxon>Pseudonocardiaceae</taxon>
        <taxon>Amycolatopsis</taxon>
    </lineage>
</organism>
<dbReference type="RefSeq" id="WP_306990533.1">
    <property type="nucleotide sequence ID" value="NZ_JAUSUT010000001.1"/>
</dbReference>
<dbReference type="EMBL" id="JAUSUT010000001">
    <property type="protein sequence ID" value="MDQ0377930.1"/>
    <property type="molecule type" value="Genomic_DNA"/>
</dbReference>
<protein>
    <submittedName>
        <fullName evidence="1">Uncharacterized protein</fullName>
    </submittedName>
</protein>
<proteinExistence type="predicted"/>
<evidence type="ECO:0000313" key="2">
    <source>
        <dbReference type="Proteomes" id="UP001229651"/>
    </source>
</evidence>
<accession>A0ABU0ERK7</accession>
<dbReference type="Proteomes" id="UP001229651">
    <property type="component" value="Unassembled WGS sequence"/>
</dbReference>
<keyword evidence="2" id="KW-1185">Reference proteome</keyword>
<gene>
    <name evidence="1" type="ORF">FB470_001924</name>
</gene>
<name>A0ABU0ERK7_9PSEU</name>